<keyword evidence="4" id="KW-1185">Reference proteome</keyword>
<dbReference type="PANTHER" id="PTHR42928">
    <property type="entry name" value="TRICARBOXYLATE-BINDING PROTEIN"/>
    <property type="match status" value="1"/>
</dbReference>
<dbReference type="PIRSF" id="PIRSF017082">
    <property type="entry name" value="YflP"/>
    <property type="match status" value="1"/>
</dbReference>
<evidence type="ECO:0000313" key="4">
    <source>
        <dbReference type="Proteomes" id="UP000593594"/>
    </source>
</evidence>
<accession>A0A7S8C8H8</accession>
<evidence type="ECO:0000313" key="3">
    <source>
        <dbReference type="EMBL" id="QPC45355.1"/>
    </source>
</evidence>
<dbReference type="Gene3D" id="3.40.190.150">
    <property type="entry name" value="Bordetella uptake gene, domain 1"/>
    <property type="match status" value="1"/>
</dbReference>
<name>A0A7S8C8H8_9HYPH</name>
<protein>
    <submittedName>
        <fullName evidence="3">Tripartite tricarboxylate transporter substrate binding protein</fullName>
    </submittedName>
</protein>
<dbReference type="CDD" id="cd07012">
    <property type="entry name" value="PBP2_Bug_TTT"/>
    <property type="match status" value="1"/>
</dbReference>
<gene>
    <name evidence="3" type="ORF">HW532_14450</name>
</gene>
<organism evidence="3 4">
    <name type="scientific">Kaustia mangrovi</name>
    <dbReference type="NCBI Taxonomy" id="2593653"/>
    <lineage>
        <taxon>Bacteria</taxon>
        <taxon>Pseudomonadati</taxon>
        <taxon>Pseudomonadota</taxon>
        <taxon>Alphaproteobacteria</taxon>
        <taxon>Hyphomicrobiales</taxon>
        <taxon>Parvibaculaceae</taxon>
        <taxon>Kaustia</taxon>
    </lineage>
</organism>
<dbReference type="InterPro" id="IPR005064">
    <property type="entry name" value="BUG"/>
</dbReference>
<dbReference type="Proteomes" id="UP000593594">
    <property type="component" value="Chromosome"/>
</dbReference>
<dbReference type="AlphaFoldDB" id="A0A7S8C8H8"/>
<dbReference type="Gene3D" id="3.40.190.10">
    <property type="entry name" value="Periplasmic binding protein-like II"/>
    <property type="match status" value="1"/>
</dbReference>
<dbReference type="KEGG" id="kmn:HW532_14450"/>
<dbReference type="SUPFAM" id="SSF53850">
    <property type="entry name" value="Periplasmic binding protein-like II"/>
    <property type="match status" value="1"/>
</dbReference>
<feature type="chain" id="PRO_5032852795" evidence="2">
    <location>
        <begin position="21"/>
        <end position="316"/>
    </location>
</feature>
<dbReference type="Pfam" id="PF03401">
    <property type="entry name" value="TctC"/>
    <property type="match status" value="1"/>
</dbReference>
<reference evidence="3 4" key="1">
    <citation type="submission" date="2020-06" db="EMBL/GenBank/DDBJ databases">
        <title>Genome sequence of 2 isolates from Red Sea Mangroves.</title>
        <authorList>
            <person name="Sefrji F."/>
            <person name="Michoud G."/>
            <person name="Merlino G."/>
            <person name="Daffonchio D."/>
        </authorList>
    </citation>
    <scope>NUCLEOTIDE SEQUENCE [LARGE SCALE GENOMIC DNA]</scope>
    <source>
        <strain evidence="3 4">R1DC25</strain>
    </source>
</reference>
<feature type="signal peptide" evidence="2">
    <location>
        <begin position="1"/>
        <end position="20"/>
    </location>
</feature>
<evidence type="ECO:0000256" key="1">
    <source>
        <dbReference type="ARBA" id="ARBA00006987"/>
    </source>
</evidence>
<dbReference type="EMBL" id="CP058214">
    <property type="protein sequence ID" value="QPC45355.1"/>
    <property type="molecule type" value="Genomic_DNA"/>
</dbReference>
<dbReference type="PANTHER" id="PTHR42928:SF5">
    <property type="entry name" value="BLR1237 PROTEIN"/>
    <property type="match status" value="1"/>
</dbReference>
<sequence length="316" mass="33364">MWKTMVAGVAALTIAGAAHAADYPTKDITIIVPFKPGGAVDTTSRIIAEASKGYMDGVELKVENRDGGSGVVGQTYAANATPDGYTVLAMTSSVVTNPELKGASYKVSDFTPVALYTLDPEVIAVPAGSPFKTIEDFIAAAKERKLNIVNSGIGTSHHMAGLAIENGSGLTFNYVNTRGFGDQLQAVLGGHVDAALWPYGEAKQHADAGSIRILAVALDDRMEALPDVPTWDEAGLGVEAWTTFRGWGVPKGTPDEAVAYLADLLQQVSEDEGYIEKITDAGYPLAYRDAAGFKKIIDSYATLTGKIIKEQGFGKE</sequence>
<keyword evidence="2" id="KW-0732">Signal</keyword>
<proteinExistence type="inferred from homology"/>
<dbReference type="InterPro" id="IPR042100">
    <property type="entry name" value="Bug_dom1"/>
</dbReference>
<evidence type="ECO:0000256" key="2">
    <source>
        <dbReference type="SAM" id="SignalP"/>
    </source>
</evidence>
<comment type="similarity">
    <text evidence="1">Belongs to the UPF0065 (bug) family.</text>
</comment>